<dbReference type="RefSeq" id="WP_068861993.1">
    <property type="nucleotide sequence ID" value="NZ_LZYB01000001.1"/>
</dbReference>
<evidence type="ECO:0000259" key="4">
    <source>
        <dbReference type="PROSITE" id="PS50110"/>
    </source>
</evidence>
<dbReference type="PANTHER" id="PTHR43214">
    <property type="entry name" value="TWO-COMPONENT RESPONSE REGULATOR"/>
    <property type="match status" value="1"/>
</dbReference>
<dbReference type="Proteomes" id="UP000092484">
    <property type="component" value="Unassembled WGS sequence"/>
</dbReference>
<dbReference type="SUPFAM" id="SSF52172">
    <property type="entry name" value="CheY-like"/>
    <property type="match status" value="1"/>
</dbReference>
<dbReference type="PROSITE" id="PS50110">
    <property type="entry name" value="RESPONSE_REGULATORY"/>
    <property type="match status" value="1"/>
</dbReference>
<feature type="modified residue" description="4-aspartylphosphate" evidence="2">
    <location>
        <position position="62"/>
    </location>
</feature>
<dbReference type="SMART" id="SM00421">
    <property type="entry name" value="HTH_LUXR"/>
    <property type="match status" value="1"/>
</dbReference>
<dbReference type="GO" id="GO:0000160">
    <property type="term" value="P:phosphorelay signal transduction system"/>
    <property type="evidence" value="ECO:0007669"/>
    <property type="project" value="InterPro"/>
</dbReference>
<gene>
    <name evidence="5" type="ORF">I603_0238</name>
</gene>
<keyword evidence="1" id="KW-0238">DNA-binding</keyword>
<sequence>MIARERGTGVRDCILVVDDNPESLRFLVDTLEVENMDVLIARSGEATLELLREALPDLILMDALMPGMSGLDTTRRIKANPATAHIPVIFMTGLTDPEHVVAALETGGVDYVRKPVVVGELLARMRVHLANARASYRSRLALGRAGRSLAAIGTRGQLLWCTPQAESLFQRLDPAWDIDSRNLPGGLAPALAQLRSEPGYSASVNLSIAGIEIEIALAESDRPDETLFKVTEVGEASKVDVLLRNTELTRREAEVLLWVSYGKTNRTVSEILGISPRTVNKHLEQVFRKLGVETRAAATAVAVRYLSE</sequence>
<dbReference type="CDD" id="cd19920">
    <property type="entry name" value="REC_PA4781-like"/>
    <property type="match status" value="1"/>
</dbReference>
<dbReference type="GO" id="GO:0003677">
    <property type="term" value="F:DNA binding"/>
    <property type="evidence" value="ECO:0007669"/>
    <property type="project" value="UniProtKB-KW"/>
</dbReference>
<feature type="domain" description="Response regulatory" evidence="4">
    <location>
        <begin position="13"/>
        <end position="129"/>
    </location>
</feature>
<dbReference type="PROSITE" id="PS50043">
    <property type="entry name" value="HTH_LUXR_2"/>
    <property type="match status" value="1"/>
</dbReference>
<dbReference type="SUPFAM" id="SSF46894">
    <property type="entry name" value="C-terminal effector domain of the bipartite response regulators"/>
    <property type="match status" value="1"/>
</dbReference>
<accession>A0A1A7BKU4</accession>
<dbReference type="STRING" id="1300349.I603_0238"/>
<keyword evidence="2" id="KW-0597">Phosphoprotein</keyword>
<evidence type="ECO:0000313" key="5">
    <source>
        <dbReference type="EMBL" id="OBV12107.1"/>
    </source>
</evidence>
<keyword evidence="6" id="KW-1185">Reference proteome</keyword>
<proteinExistence type="predicted"/>
<dbReference type="EMBL" id="LZYB01000001">
    <property type="protein sequence ID" value="OBV12107.1"/>
    <property type="molecule type" value="Genomic_DNA"/>
</dbReference>
<dbReference type="AlphaFoldDB" id="A0A1A7BKU4"/>
<dbReference type="Gene3D" id="3.40.50.2300">
    <property type="match status" value="1"/>
</dbReference>
<dbReference type="InterPro" id="IPR011006">
    <property type="entry name" value="CheY-like_superfamily"/>
</dbReference>
<evidence type="ECO:0000259" key="3">
    <source>
        <dbReference type="PROSITE" id="PS50043"/>
    </source>
</evidence>
<dbReference type="InterPro" id="IPR016032">
    <property type="entry name" value="Sig_transdc_resp-reg_C-effctor"/>
</dbReference>
<reference evidence="5 6" key="1">
    <citation type="submission" date="2016-06" db="EMBL/GenBank/DDBJ databases">
        <title>Genome sequence of Porphyrobacter dokdonensis DSW-74.</title>
        <authorList>
            <person name="Kim J.F."/>
            <person name="Song J.Y."/>
        </authorList>
    </citation>
    <scope>NUCLEOTIDE SEQUENCE [LARGE SCALE GENOMIC DNA]</scope>
    <source>
        <strain evidence="5 6">DSW-74</strain>
    </source>
</reference>
<evidence type="ECO:0000256" key="2">
    <source>
        <dbReference type="PROSITE-ProRule" id="PRU00169"/>
    </source>
</evidence>
<dbReference type="Pfam" id="PF00072">
    <property type="entry name" value="Response_reg"/>
    <property type="match status" value="1"/>
</dbReference>
<dbReference type="InterPro" id="IPR036388">
    <property type="entry name" value="WH-like_DNA-bd_sf"/>
</dbReference>
<dbReference type="GO" id="GO:0006355">
    <property type="term" value="P:regulation of DNA-templated transcription"/>
    <property type="evidence" value="ECO:0007669"/>
    <property type="project" value="InterPro"/>
</dbReference>
<organism evidence="5 6">
    <name type="scientific">Erythrobacter dokdonensis DSW-74</name>
    <dbReference type="NCBI Taxonomy" id="1300349"/>
    <lineage>
        <taxon>Bacteria</taxon>
        <taxon>Pseudomonadati</taxon>
        <taxon>Pseudomonadota</taxon>
        <taxon>Alphaproteobacteria</taxon>
        <taxon>Sphingomonadales</taxon>
        <taxon>Erythrobacteraceae</taxon>
        <taxon>Erythrobacter/Porphyrobacter group</taxon>
        <taxon>Erythrobacter</taxon>
    </lineage>
</organism>
<dbReference type="Gene3D" id="1.10.10.10">
    <property type="entry name" value="Winged helix-like DNA-binding domain superfamily/Winged helix DNA-binding domain"/>
    <property type="match status" value="1"/>
</dbReference>
<evidence type="ECO:0000313" key="6">
    <source>
        <dbReference type="Proteomes" id="UP000092484"/>
    </source>
</evidence>
<protein>
    <submittedName>
        <fullName evidence="5">Two component transcriptional regulator, LuxR family</fullName>
    </submittedName>
</protein>
<dbReference type="PRINTS" id="PR00038">
    <property type="entry name" value="HTHLUXR"/>
</dbReference>
<comment type="caution">
    <text evidence="5">The sequence shown here is derived from an EMBL/GenBank/DDBJ whole genome shotgun (WGS) entry which is preliminary data.</text>
</comment>
<dbReference type="PANTHER" id="PTHR43214:SF42">
    <property type="entry name" value="TRANSCRIPTIONAL REGULATORY PROTEIN DESR"/>
    <property type="match status" value="1"/>
</dbReference>
<dbReference type="CDD" id="cd06170">
    <property type="entry name" value="LuxR_C_like"/>
    <property type="match status" value="1"/>
</dbReference>
<dbReference type="Pfam" id="PF00196">
    <property type="entry name" value="GerE"/>
    <property type="match status" value="1"/>
</dbReference>
<dbReference type="InterPro" id="IPR001789">
    <property type="entry name" value="Sig_transdc_resp-reg_receiver"/>
</dbReference>
<evidence type="ECO:0000256" key="1">
    <source>
        <dbReference type="ARBA" id="ARBA00023125"/>
    </source>
</evidence>
<feature type="domain" description="HTH luxR-type" evidence="3">
    <location>
        <begin position="241"/>
        <end position="306"/>
    </location>
</feature>
<dbReference type="InterPro" id="IPR039420">
    <property type="entry name" value="WalR-like"/>
</dbReference>
<name>A0A1A7BKU4_9SPHN</name>
<dbReference type="PATRIC" id="fig|1300349.4.peg.235"/>
<dbReference type="SMART" id="SM00448">
    <property type="entry name" value="REC"/>
    <property type="match status" value="1"/>
</dbReference>
<dbReference type="InterPro" id="IPR000792">
    <property type="entry name" value="Tscrpt_reg_LuxR_C"/>
</dbReference>